<dbReference type="InterPro" id="IPR036152">
    <property type="entry name" value="Asp/glu_Ase-like_sf"/>
</dbReference>
<dbReference type="InterPro" id="IPR027474">
    <property type="entry name" value="L-asparaginase_N"/>
</dbReference>
<protein>
    <submittedName>
        <fullName evidence="3">Asparaginase</fullName>
    </submittedName>
</protein>
<evidence type="ECO:0000259" key="2">
    <source>
        <dbReference type="Pfam" id="PF00710"/>
    </source>
</evidence>
<proteinExistence type="predicted"/>
<organism evidence="3 4">
    <name type="scientific">Candidatus Roizmanbacteria bacterium CG_4_10_14_0_2_um_filter_39_13</name>
    <dbReference type="NCBI Taxonomy" id="1974825"/>
    <lineage>
        <taxon>Bacteria</taxon>
        <taxon>Candidatus Roizmaniibacteriota</taxon>
    </lineage>
</organism>
<dbReference type="SUPFAM" id="SSF53774">
    <property type="entry name" value="Glutaminase/Asparaginase"/>
    <property type="match status" value="1"/>
</dbReference>
<name>A0A2M7U0P6_9BACT</name>
<dbReference type="EMBL" id="PFOB01000017">
    <property type="protein sequence ID" value="PIZ63634.1"/>
    <property type="molecule type" value="Genomic_DNA"/>
</dbReference>
<dbReference type="PROSITE" id="PS51732">
    <property type="entry name" value="ASN_GLN_ASE_3"/>
    <property type="match status" value="1"/>
</dbReference>
<evidence type="ECO:0000313" key="4">
    <source>
        <dbReference type="Proteomes" id="UP000228503"/>
    </source>
</evidence>
<feature type="domain" description="L-asparaginase N-terminal" evidence="2">
    <location>
        <begin position="3"/>
        <end position="152"/>
    </location>
</feature>
<dbReference type="PRINTS" id="PR00139">
    <property type="entry name" value="ASNGLNASE"/>
</dbReference>
<dbReference type="InterPro" id="IPR006034">
    <property type="entry name" value="Asparaginase/glutaminase-like"/>
</dbReference>
<evidence type="ECO:0000313" key="3">
    <source>
        <dbReference type="EMBL" id="PIZ63634.1"/>
    </source>
</evidence>
<dbReference type="InterPro" id="IPR037152">
    <property type="entry name" value="L-asparaginase_N_sf"/>
</dbReference>
<dbReference type="Pfam" id="PF00710">
    <property type="entry name" value="Asparaginase"/>
    <property type="match status" value="1"/>
</dbReference>
<feature type="active site" description="O-isoaspartyl threonine intermediate" evidence="1">
    <location>
        <position position="11"/>
    </location>
</feature>
<reference evidence="4" key="1">
    <citation type="submission" date="2017-09" db="EMBL/GenBank/DDBJ databases">
        <title>Depth-based differentiation of microbial function through sediment-hosted aquifers and enrichment of novel symbionts in the deep terrestrial subsurface.</title>
        <authorList>
            <person name="Probst A.J."/>
            <person name="Ladd B."/>
            <person name="Jarett J.K."/>
            <person name="Geller-Mcgrath D.E."/>
            <person name="Sieber C.M.K."/>
            <person name="Emerson J.B."/>
            <person name="Anantharaman K."/>
            <person name="Thomas B.C."/>
            <person name="Malmstrom R."/>
            <person name="Stieglmeier M."/>
            <person name="Klingl A."/>
            <person name="Woyke T."/>
            <person name="Ryan C.M."/>
            <person name="Banfield J.F."/>
        </authorList>
    </citation>
    <scope>NUCLEOTIDE SEQUENCE [LARGE SCALE GENOMIC DNA]</scope>
</reference>
<dbReference type="Proteomes" id="UP000228503">
    <property type="component" value="Unassembled WGS sequence"/>
</dbReference>
<dbReference type="GO" id="GO:0004067">
    <property type="term" value="F:asparaginase activity"/>
    <property type="evidence" value="ECO:0007669"/>
    <property type="project" value="UniProtKB-UniRule"/>
</dbReference>
<gene>
    <name evidence="3" type="ORF">COY16_01385</name>
</gene>
<dbReference type="PIRSF" id="PIRSF001220">
    <property type="entry name" value="L-ASNase_gatD"/>
    <property type="match status" value="1"/>
</dbReference>
<sequence>MAIQIFVTGGTFDKIHDPISEKFVFTKTHVPELLTLSRSLLKIKVRTLMLKDSLDMTRHDRELILKACIEAKEDQIVITHGTSNMEGTAQFLGKKITNKTIIFTGAMVPYTFTKSDALFNMGTALAFVQTLPHGVYIAMNGKYYPWDNVTKNTKLGIFDKKY</sequence>
<dbReference type="Gene3D" id="3.40.50.1170">
    <property type="entry name" value="L-asparaginase, N-terminal domain"/>
    <property type="match status" value="1"/>
</dbReference>
<comment type="caution">
    <text evidence="3">The sequence shown here is derived from an EMBL/GenBank/DDBJ whole genome shotgun (WGS) entry which is preliminary data.</text>
</comment>
<dbReference type="PIRSF" id="PIRSF500176">
    <property type="entry name" value="L_ASNase"/>
    <property type="match status" value="1"/>
</dbReference>
<evidence type="ECO:0000256" key="1">
    <source>
        <dbReference type="PIRSR" id="PIRSR001220-1"/>
    </source>
</evidence>
<dbReference type="AlphaFoldDB" id="A0A2M7U0P6"/>
<accession>A0A2M7U0P6</accession>